<sequence length="459" mass="50308">MKLVKSLLLGSAAGIVAVAGASAADLPSRKSAPVEYVRVCSEHGKGFFYVPGSDTCIQIGGRVRADTVYQQSYNRNADSVGFGAQARINLDVRTNTPYGMVRSYLRYALSRGDAAWNTSGDYTSGTGIKTGAALDLAYIQFAGLTAGRVQSFFDFYADNYNFAAIRTSDVKTQALAYTANFGSGWSATIAIEDGAERRMYNGFEGTSLGGRFEYDIPGYRSAGQTMPDVVGNIMVNQSWGAAQLSGALHQVRPAFGSYGVVTDTANDVVYSAGYNDRKTTYGYAVKGAVKVNLPFIAPGDEFWAEVAYAEGALSYIGASNYGFHQNTNVPMTDAVLDANGKIKKTRGWSAMIDFLHYWTPSIRQNVFASYMKIDTNRAGYDTYDNVNYGRYNVGFVPTQEWRVGTNLIWSPIKNFDIGVEVLYTRTDPKGRVLSYNNGYAKTISSEDQWQGRLRIQRDF</sequence>
<keyword evidence="7 10" id="KW-0626">Porin</keyword>
<keyword evidence="6 10" id="KW-0406">Ion transport</keyword>
<accession>A0ABV0BL22</accession>
<proteinExistence type="inferred from homology"/>
<protein>
    <recommendedName>
        <fullName evidence="10">Porin</fullName>
    </recommendedName>
</protein>
<gene>
    <name evidence="11" type="ORF">WJT86_05495</name>
</gene>
<keyword evidence="2 10" id="KW-0813">Transport</keyword>
<evidence type="ECO:0000256" key="4">
    <source>
        <dbReference type="ARBA" id="ARBA00022692"/>
    </source>
</evidence>
<evidence type="ECO:0000256" key="9">
    <source>
        <dbReference type="ARBA" id="ARBA00023237"/>
    </source>
</evidence>
<feature type="signal peptide" evidence="10">
    <location>
        <begin position="1"/>
        <end position="23"/>
    </location>
</feature>
<dbReference type="SUPFAM" id="SSF56935">
    <property type="entry name" value="Porins"/>
    <property type="match status" value="1"/>
</dbReference>
<dbReference type="RefSeq" id="WP_346336522.1">
    <property type="nucleotide sequence ID" value="NZ_JBBYXI010000002.1"/>
</dbReference>
<name>A0ABV0BL22_9HYPH</name>
<evidence type="ECO:0000256" key="10">
    <source>
        <dbReference type="RuleBase" id="RU364005"/>
    </source>
</evidence>
<evidence type="ECO:0000256" key="1">
    <source>
        <dbReference type="ARBA" id="ARBA00009521"/>
    </source>
</evidence>
<keyword evidence="3 10" id="KW-1134">Transmembrane beta strand</keyword>
<keyword evidence="9 10" id="KW-0998">Cell outer membrane</keyword>
<comment type="function">
    <text evidence="10">Forms passive diffusion pores that allow small molecular weight hydrophilic materials across the outer membrane.</text>
</comment>
<comment type="similarity">
    <text evidence="1 10">Belongs to the alphaproteobacteria porin family.</text>
</comment>
<comment type="subcellular location">
    <subcellularLocation>
        <location evidence="10">Cell outer membrane</location>
        <topology evidence="10">Multi-pass membrane protein</topology>
    </subcellularLocation>
</comment>
<evidence type="ECO:0000313" key="11">
    <source>
        <dbReference type="EMBL" id="MEN3930517.1"/>
    </source>
</evidence>
<keyword evidence="12" id="KW-1185">Reference proteome</keyword>
<dbReference type="InterPro" id="IPR003684">
    <property type="entry name" value="Porin_alphabac"/>
</dbReference>
<evidence type="ECO:0000256" key="7">
    <source>
        <dbReference type="ARBA" id="ARBA00023114"/>
    </source>
</evidence>
<dbReference type="Proteomes" id="UP001418637">
    <property type="component" value="Unassembled WGS sequence"/>
</dbReference>
<evidence type="ECO:0000256" key="8">
    <source>
        <dbReference type="ARBA" id="ARBA00023136"/>
    </source>
</evidence>
<evidence type="ECO:0000256" key="5">
    <source>
        <dbReference type="ARBA" id="ARBA00022729"/>
    </source>
</evidence>
<keyword evidence="4 10" id="KW-0812">Transmembrane</keyword>
<evidence type="ECO:0000256" key="3">
    <source>
        <dbReference type="ARBA" id="ARBA00022452"/>
    </source>
</evidence>
<organism evidence="11 12">
    <name type="scientific">Hohaiivirga grylli</name>
    <dbReference type="NCBI Taxonomy" id="3133970"/>
    <lineage>
        <taxon>Bacteria</taxon>
        <taxon>Pseudomonadati</taxon>
        <taxon>Pseudomonadota</taxon>
        <taxon>Alphaproteobacteria</taxon>
        <taxon>Hyphomicrobiales</taxon>
        <taxon>Methylobacteriaceae</taxon>
        <taxon>Hohaiivirga</taxon>
    </lineage>
</organism>
<dbReference type="EMBL" id="JBBYXI010000002">
    <property type="protein sequence ID" value="MEN3930517.1"/>
    <property type="molecule type" value="Genomic_DNA"/>
</dbReference>
<feature type="chain" id="PRO_5044977357" description="Porin" evidence="10">
    <location>
        <begin position="24"/>
        <end position="459"/>
    </location>
</feature>
<evidence type="ECO:0000313" key="12">
    <source>
        <dbReference type="Proteomes" id="UP001418637"/>
    </source>
</evidence>
<comment type="domain">
    <text evidence="10">Consists of 16-stranded beta-barrel sheets, with large surface-exposed loops, that form a transmembrane pore at the center of each barrel. The pore is partially ocluded by a peptide loop that folds into the pore lumen.</text>
</comment>
<comment type="caution">
    <text evidence="11">The sequence shown here is derived from an EMBL/GenBank/DDBJ whole genome shotgun (WGS) entry which is preliminary data.</text>
</comment>
<dbReference type="Pfam" id="PF02530">
    <property type="entry name" value="Porin_2"/>
    <property type="match status" value="1"/>
</dbReference>
<keyword evidence="8 10" id="KW-0472">Membrane</keyword>
<evidence type="ECO:0000256" key="2">
    <source>
        <dbReference type="ARBA" id="ARBA00022448"/>
    </source>
</evidence>
<keyword evidence="5 10" id="KW-0732">Signal</keyword>
<reference evidence="11 12" key="1">
    <citation type="submission" date="2024-04" db="EMBL/GenBank/DDBJ databases">
        <title>A novel species isolated from cricket.</title>
        <authorList>
            <person name="Wang H.-C."/>
        </authorList>
    </citation>
    <scope>NUCLEOTIDE SEQUENCE [LARGE SCALE GENOMIC DNA]</scope>
    <source>
        <strain evidence="11 12">WL0021</strain>
    </source>
</reference>
<evidence type="ECO:0000256" key="6">
    <source>
        <dbReference type="ARBA" id="ARBA00023065"/>
    </source>
</evidence>